<sequence length="70" mass="8029">MGDKDCLSFLRNKVLTCRNELRRCGKRIDFEGPSFEDFQVFGRGGKNWATEGTKEDLLKDAGTWANDKKK</sequence>
<dbReference type="AlphaFoldDB" id="A0AAV4RX98"/>
<evidence type="ECO:0000313" key="2">
    <source>
        <dbReference type="Proteomes" id="UP001054837"/>
    </source>
</evidence>
<gene>
    <name evidence="1" type="ORF">CDAR_378561</name>
</gene>
<reference evidence="1 2" key="1">
    <citation type="submission" date="2021-06" db="EMBL/GenBank/DDBJ databases">
        <title>Caerostris darwini draft genome.</title>
        <authorList>
            <person name="Kono N."/>
            <person name="Arakawa K."/>
        </authorList>
    </citation>
    <scope>NUCLEOTIDE SEQUENCE [LARGE SCALE GENOMIC DNA]</scope>
</reference>
<name>A0AAV4RX98_9ARAC</name>
<evidence type="ECO:0000313" key="1">
    <source>
        <dbReference type="EMBL" id="GIY25097.1"/>
    </source>
</evidence>
<comment type="caution">
    <text evidence="1">The sequence shown here is derived from an EMBL/GenBank/DDBJ whole genome shotgun (WGS) entry which is preliminary data.</text>
</comment>
<accession>A0AAV4RX98</accession>
<organism evidence="1 2">
    <name type="scientific">Caerostris darwini</name>
    <dbReference type="NCBI Taxonomy" id="1538125"/>
    <lineage>
        <taxon>Eukaryota</taxon>
        <taxon>Metazoa</taxon>
        <taxon>Ecdysozoa</taxon>
        <taxon>Arthropoda</taxon>
        <taxon>Chelicerata</taxon>
        <taxon>Arachnida</taxon>
        <taxon>Araneae</taxon>
        <taxon>Araneomorphae</taxon>
        <taxon>Entelegynae</taxon>
        <taxon>Araneoidea</taxon>
        <taxon>Araneidae</taxon>
        <taxon>Caerostris</taxon>
    </lineage>
</organism>
<protein>
    <submittedName>
        <fullName evidence="1">Uncharacterized protein</fullName>
    </submittedName>
</protein>
<dbReference type="EMBL" id="BPLQ01006772">
    <property type="protein sequence ID" value="GIY25097.1"/>
    <property type="molecule type" value="Genomic_DNA"/>
</dbReference>
<keyword evidence="2" id="KW-1185">Reference proteome</keyword>
<proteinExistence type="predicted"/>
<dbReference type="Proteomes" id="UP001054837">
    <property type="component" value="Unassembled WGS sequence"/>
</dbReference>